<dbReference type="SUPFAM" id="SSF158472">
    <property type="entry name" value="HAMP domain-like"/>
    <property type="match status" value="1"/>
</dbReference>
<evidence type="ECO:0000259" key="4">
    <source>
        <dbReference type="PROSITE" id="PS50113"/>
    </source>
</evidence>
<keyword evidence="3" id="KW-0472">Membrane</keyword>
<dbReference type="Gene3D" id="3.30.70.270">
    <property type="match status" value="1"/>
</dbReference>
<dbReference type="RefSeq" id="WP_022775023.1">
    <property type="nucleotide sequence ID" value="NC_022576.1"/>
</dbReference>
<evidence type="ECO:0000256" key="1">
    <source>
        <dbReference type="ARBA" id="ARBA00012528"/>
    </source>
</evidence>
<dbReference type="InterPro" id="IPR000700">
    <property type="entry name" value="PAS-assoc_C"/>
</dbReference>
<evidence type="ECO:0000313" key="8">
    <source>
        <dbReference type="Proteomes" id="UP000017184"/>
    </source>
</evidence>
<dbReference type="SUPFAM" id="SSF55785">
    <property type="entry name" value="PYP-like sensor domain (PAS domain)"/>
    <property type="match status" value="1"/>
</dbReference>
<dbReference type="InterPro" id="IPR000160">
    <property type="entry name" value="GGDEF_dom"/>
</dbReference>
<dbReference type="Proteomes" id="UP000017184">
    <property type="component" value="Chromosome"/>
</dbReference>
<evidence type="ECO:0000313" key="7">
    <source>
        <dbReference type="EMBL" id="AGX88109.1"/>
    </source>
</evidence>
<evidence type="ECO:0000256" key="3">
    <source>
        <dbReference type="SAM" id="Phobius"/>
    </source>
</evidence>
<dbReference type="GO" id="GO:0005886">
    <property type="term" value="C:plasma membrane"/>
    <property type="evidence" value="ECO:0007669"/>
    <property type="project" value="TreeGrafter"/>
</dbReference>
<dbReference type="Pfam" id="PF00990">
    <property type="entry name" value="GGDEF"/>
    <property type="match status" value="1"/>
</dbReference>
<dbReference type="GO" id="GO:0052621">
    <property type="term" value="F:diguanylate cyclase activity"/>
    <property type="evidence" value="ECO:0007669"/>
    <property type="project" value="UniProtKB-EC"/>
</dbReference>
<dbReference type="GO" id="GO:0007165">
    <property type="term" value="P:signal transduction"/>
    <property type="evidence" value="ECO:0007669"/>
    <property type="project" value="InterPro"/>
</dbReference>
<dbReference type="InterPro" id="IPR003660">
    <property type="entry name" value="HAMP_dom"/>
</dbReference>
<evidence type="ECO:0000256" key="2">
    <source>
        <dbReference type="ARBA" id="ARBA00034247"/>
    </source>
</evidence>
<dbReference type="Gene3D" id="3.30.450.20">
    <property type="entry name" value="PAS domain"/>
    <property type="match status" value="1"/>
</dbReference>
<dbReference type="SMART" id="SM00267">
    <property type="entry name" value="GGDEF"/>
    <property type="match status" value="1"/>
</dbReference>
<dbReference type="NCBIfam" id="TIGR00229">
    <property type="entry name" value="sensory_box"/>
    <property type="match status" value="1"/>
</dbReference>
<dbReference type="eggNOG" id="COG3706">
    <property type="taxonomic scope" value="Bacteria"/>
</dbReference>
<keyword evidence="3" id="KW-1133">Transmembrane helix</keyword>
<proteinExistence type="predicted"/>
<evidence type="ECO:0000259" key="6">
    <source>
        <dbReference type="PROSITE" id="PS50887"/>
    </source>
</evidence>
<dbReference type="Pfam" id="PF13426">
    <property type="entry name" value="PAS_9"/>
    <property type="match status" value="1"/>
</dbReference>
<dbReference type="NCBIfam" id="TIGR00254">
    <property type="entry name" value="GGDEF"/>
    <property type="match status" value="1"/>
</dbReference>
<dbReference type="GO" id="GO:0043709">
    <property type="term" value="P:cell adhesion involved in single-species biofilm formation"/>
    <property type="evidence" value="ECO:0007669"/>
    <property type="project" value="TreeGrafter"/>
</dbReference>
<dbReference type="EMBL" id="CP004885">
    <property type="protein sequence ID" value="AGX88109.1"/>
    <property type="molecule type" value="Genomic_DNA"/>
</dbReference>
<evidence type="ECO:0000259" key="5">
    <source>
        <dbReference type="PROSITE" id="PS50885"/>
    </source>
</evidence>
<sequence>MAVVVVAAETHRIWALRIDRMAVLQQKAERMADVQAVAMSRLLFDYDREGVAILVKAMGGDPDIVWATVMGEDGKIFGQLRDAQMPAAMQVDRMVFFRQGREDIPVGTVRIGFSAEAADRDVRHSVQLSLYGTVAMVLALSIAIVWSVRRVTTPLREVTHTLLQLAQGSQDVQFSGVDRPDDIGDIARAAEVFRRHAREAGQLGEERAAAQALRESEEWLRVVVDNMPVPVVMIRRSDSRVLFANRQARAMCGQDFDGFFVGEFYADPQDRMRLLAELSQKGFVAHFEALLRRVDGTTLWGMISVVPTTFRGEPVLMAGIADISDRRRMEEELRQANRKLAALAVTDGLTGVANRRRFDEVVVSEWARARRERHPLSILMIDVDFFKKYNDELGHLAGDDCLVRVAQAMQNKARRPADTVARYGGEEFVIVAANLDGQQAYTLGEELCRAVAALALPHPATPFGVVTVSVGVASLVPVAALSADDLLRHADEALYCAKSNGRNRVETAPA</sequence>
<dbReference type="EC" id="2.7.7.65" evidence="1"/>
<dbReference type="InterPro" id="IPR050469">
    <property type="entry name" value="Diguanylate_Cyclase"/>
</dbReference>
<dbReference type="PROSITE" id="PS50113">
    <property type="entry name" value="PAC"/>
    <property type="match status" value="1"/>
</dbReference>
<feature type="domain" description="HAMP" evidence="5">
    <location>
        <begin position="149"/>
        <end position="202"/>
    </location>
</feature>
<dbReference type="Pfam" id="PF00672">
    <property type="entry name" value="HAMP"/>
    <property type="match status" value="1"/>
</dbReference>
<dbReference type="STRING" id="946483.Cenrod_2037"/>
<feature type="domain" description="GGDEF" evidence="6">
    <location>
        <begin position="374"/>
        <end position="510"/>
    </location>
</feature>
<dbReference type="InterPro" id="IPR043128">
    <property type="entry name" value="Rev_trsase/Diguanyl_cyclase"/>
</dbReference>
<gene>
    <name evidence="7" type="primary">pleD-3</name>
    <name evidence="7" type="ORF">Cenrod_2037</name>
</gene>
<dbReference type="PROSITE" id="PS50885">
    <property type="entry name" value="HAMP"/>
    <property type="match status" value="1"/>
</dbReference>
<dbReference type="InterPro" id="IPR029787">
    <property type="entry name" value="Nucleotide_cyclase"/>
</dbReference>
<dbReference type="CDD" id="cd01949">
    <property type="entry name" value="GGDEF"/>
    <property type="match status" value="1"/>
</dbReference>
<accession>U5ND59</accession>
<dbReference type="InterPro" id="IPR000014">
    <property type="entry name" value="PAS"/>
</dbReference>
<dbReference type="AlphaFoldDB" id="U5ND59"/>
<keyword evidence="3" id="KW-0812">Transmembrane</keyword>
<reference evidence="7 8" key="1">
    <citation type="journal article" date="2013" name="Genome Biol.">
        <title>Genomic analysis reveals key aspects of prokaryotic symbiosis in the phototrophic consortium "Chlorochromatium aggregatum".</title>
        <authorList>
            <person name="Liu Z."/>
            <person name="Muller J."/>
            <person name="Li T."/>
            <person name="Alvey R.M."/>
            <person name="Vogl K."/>
            <person name="Frigaard N.U."/>
            <person name="Rockwell N.C."/>
            <person name="Boyd E.S."/>
            <person name="Tomsho L.P."/>
            <person name="Schuster S.C."/>
            <person name="Henke P."/>
            <person name="Rohde M."/>
            <person name="Overmann J."/>
            <person name="Bryant D.A."/>
        </authorList>
    </citation>
    <scope>NUCLEOTIDE SEQUENCE [LARGE SCALE GENOMIC DNA]</scope>
    <source>
        <strain evidence="7">CR</strain>
    </source>
</reference>
<dbReference type="PATRIC" id="fig|946483.4.peg.2050"/>
<feature type="transmembrane region" description="Helical" evidence="3">
    <location>
        <begin position="128"/>
        <end position="148"/>
    </location>
</feature>
<dbReference type="PROSITE" id="PS50887">
    <property type="entry name" value="GGDEF"/>
    <property type="match status" value="1"/>
</dbReference>
<dbReference type="KEGG" id="cbx:Cenrod_2037"/>
<name>U5ND59_9BURK</name>
<comment type="catalytic activity">
    <reaction evidence="2">
        <text>2 GTP = 3',3'-c-di-GMP + 2 diphosphate</text>
        <dbReference type="Rhea" id="RHEA:24898"/>
        <dbReference type="ChEBI" id="CHEBI:33019"/>
        <dbReference type="ChEBI" id="CHEBI:37565"/>
        <dbReference type="ChEBI" id="CHEBI:58805"/>
        <dbReference type="EC" id="2.7.7.65"/>
    </reaction>
</comment>
<dbReference type="PANTHER" id="PTHR45138:SF9">
    <property type="entry name" value="DIGUANYLATE CYCLASE DGCM-RELATED"/>
    <property type="match status" value="1"/>
</dbReference>
<dbReference type="FunFam" id="3.30.70.270:FF:000001">
    <property type="entry name" value="Diguanylate cyclase domain protein"/>
    <property type="match status" value="1"/>
</dbReference>
<keyword evidence="8" id="KW-1185">Reference proteome</keyword>
<protein>
    <recommendedName>
        <fullName evidence="1">diguanylate cyclase</fullName>
        <ecNumber evidence="1">2.7.7.65</ecNumber>
    </recommendedName>
</protein>
<feature type="domain" description="PAC" evidence="4">
    <location>
        <begin position="285"/>
        <end position="335"/>
    </location>
</feature>
<dbReference type="HOGENOM" id="CLU_533908_0_0_4"/>
<dbReference type="GO" id="GO:1902201">
    <property type="term" value="P:negative regulation of bacterial-type flagellum-dependent cell motility"/>
    <property type="evidence" value="ECO:0007669"/>
    <property type="project" value="TreeGrafter"/>
</dbReference>
<dbReference type="PANTHER" id="PTHR45138">
    <property type="entry name" value="REGULATORY COMPONENTS OF SENSORY TRANSDUCTION SYSTEM"/>
    <property type="match status" value="1"/>
</dbReference>
<dbReference type="SUPFAM" id="SSF55073">
    <property type="entry name" value="Nucleotide cyclase"/>
    <property type="match status" value="1"/>
</dbReference>
<dbReference type="Gene3D" id="6.10.340.10">
    <property type="match status" value="1"/>
</dbReference>
<dbReference type="InterPro" id="IPR035965">
    <property type="entry name" value="PAS-like_dom_sf"/>
</dbReference>
<organism evidence="7 8">
    <name type="scientific">Candidatus Symbiobacter mobilis CR</name>
    <dbReference type="NCBI Taxonomy" id="946483"/>
    <lineage>
        <taxon>Bacteria</taxon>
        <taxon>Pseudomonadati</taxon>
        <taxon>Pseudomonadota</taxon>
        <taxon>Betaproteobacteria</taxon>
        <taxon>Burkholderiales</taxon>
        <taxon>Comamonadaceae</taxon>
    </lineage>
</organism>